<dbReference type="InterPro" id="IPR016024">
    <property type="entry name" value="ARM-type_fold"/>
</dbReference>
<sequence>MKKVFNTITALLFIQVAAYAQQPANRTTATKIADVLAQQPAEEIGKFTQAMKELENFTADDITALLTGLKPQGGNNAPVEYATNSYAFYVMQPGMEAKREVYVKGLLGALAKLTDVNNKGYILELLKNCAKNDAIQQVVPYLADEQLAEKAARVLNGIRTKESAAALNSALAAESSEKIATAIVTALGDLESADAETKIMELLSKYNSDNFQFAGLTALSKIAGVKSADLFLQKAEAKNFAFDRSNAAGLAVLYAENLVDKKETSAATKFATSLFQKASAAKSSTIQAGALSVLTEIAPSKQKKNLIKLAASDDKLLRNVALGLLADEASASDLKKLASSIKVLNADAQEAVLNFLAHQDAKNSISTIEKGYSSLKDEEAKIAALNALSVLSKGSNTEFLIKQIPSASEAELKNIKTLILSSKDMGTMGVVNAAIANADSKTQLALLDILSQRSNEKSSAAVLGLTKSSDSAVRLAAYKALANVVNADNFEATITLLDSENAEEISAAQKAAIIALNASSDKDAKIQKLAANISRSAAPSAGKYFPIFAGVGGSEALKAVQNYVNSRGPLKAEAIQALANWSNPESLGTLIQLSRTEKDATIFNTIFNGLIKQINASKITPEQKTLYLRDAFQIAKNANQRKAALNNLQSTGTYQALMFAAKYMDDKELGDAASNVAMNIAMDNSAFVGKDVRAILEKASGKLSGSESSYLKEAIVRQLAEMPQGEGFVSIFNGKDLTGWKGLVENPIKRSKMSADELAKKQVEADKKMRDSWSAVDGDMVFSGHGDNIATVKQYGDFEMLVDWKLDPNGKEPDAGVYLRGTPQVQIWDISRTNVGAQVGSGGLYNNSKGKKDPLLVADNALGEWNTFKIKMVGENVWVWLNGKLVVDNVPLENYWDRNQSIFPTEQIELQAHGSRVWYRDIFVKELPRKEVFSLNAQEKQEGFDVLFDGTNLDKWTSTPAYEITPEGWIRSNPNAKFGKNLYTKEEYGDFVYRFEFKLTPGANNGVGIRTPIEGDAAYAGMEIQILDDGAEVYKNLQPYQYHGSVYGIIAAKRGSLNPVGEWNTEEIRVQGNKIKVTVNGKVIVDGDLAQATKNGSADKKNHPGLQNSKGHIGFLGHGTEVFLRNIRVKKL</sequence>
<keyword evidence="1" id="KW-0732">Signal</keyword>
<feature type="signal peptide" evidence="1">
    <location>
        <begin position="1"/>
        <end position="20"/>
    </location>
</feature>
<dbReference type="InterPro" id="IPR011989">
    <property type="entry name" value="ARM-like"/>
</dbReference>
<evidence type="ECO:0000313" key="3">
    <source>
        <dbReference type="EMBL" id="GAA4140843.1"/>
    </source>
</evidence>
<name>A0ABP7YSX3_9SPHI</name>
<dbReference type="InterPro" id="IPR010496">
    <property type="entry name" value="AL/BT2_dom"/>
</dbReference>
<protein>
    <recommendedName>
        <fullName evidence="2">3-keto-alpha-glucoside-1,2-lyase/3-keto-2-hydroxy-glucal hydratase domain-containing protein</fullName>
    </recommendedName>
</protein>
<evidence type="ECO:0000259" key="2">
    <source>
        <dbReference type="Pfam" id="PF06439"/>
    </source>
</evidence>
<organism evidence="3 4">
    <name type="scientific">Sphingobacterium kyonggiense</name>
    <dbReference type="NCBI Taxonomy" id="714075"/>
    <lineage>
        <taxon>Bacteria</taxon>
        <taxon>Pseudomonadati</taxon>
        <taxon>Bacteroidota</taxon>
        <taxon>Sphingobacteriia</taxon>
        <taxon>Sphingobacteriales</taxon>
        <taxon>Sphingobacteriaceae</taxon>
        <taxon>Sphingobacterium</taxon>
    </lineage>
</organism>
<feature type="domain" description="3-keto-alpha-glucoside-1,2-lyase/3-keto-2-hydroxy-glucal hydratase" evidence="2">
    <location>
        <begin position="943"/>
        <end position="1130"/>
    </location>
</feature>
<dbReference type="Pfam" id="PF06439">
    <property type="entry name" value="3keto-disac_hyd"/>
    <property type="match status" value="2"/>
</dbReference>
<reference evidence="4" key="1">
    <citation type="journal article" date="2019" name="Int. J. Syst. Evol. Microbiol.">
        <title>The Global Catalogue of Microorganisms (GCM) 10K type strain sequencing project: providing services to taxonomists for standard genome sequencing and annotation.</title>
        <authorList>
            <consortium name="The Broad Institute Genomics Platform"/>
            <consortium name="The Broad Institute Genome Sequencing Center for Infectious Disease"/>
            <person name="Wu L."/>
            <person name="Ma J."/>
        </authorList>
    </citation>
    <scope>NUCLEOTIDE SEQUENCE [LARGE SCALE GENOMIC DNA]</scope>
    <source>
        <strain evidence="4">JCM 16704</strain>
    </source>
</reference>
<evidence type="ECO:0000256" key="1">
    <source>
        <dbReference type="SAM" id="SignalP"/>
    </source>
</evidence>
<gene>
    <name evidence="3" type="ORF">GCM10022216_20310</name>
</gene>
<feature type="domain" description="3-keto-alpha-glucoside-1,2-lyase/3-keto-2-hydroxy-glucal hydratase" evidence="2">
    <location>
        <begin position="727"/>
        <end position="925"/>
    </location>
</feature>
<evidence type="ECO:0000313" key="4">
    <source>
        <dbReference type="Proteomes" id="UP001500101"/>
    </source>
</evidence>
<accession>A0ABP7YSX3</accession>
<comment type="caution">
    <text evidence="3">The sequence shown here is derived from an EMBL/GenBank/DDBJ whole genome shotgun (WGS) entry which is preliminary data.</text>
</comment>
<dbReference type="SUPFAM" id="SSF48371">
    <property type="entry name" value="ARM repeat"/>
    <property type="match status" value="1"/>
</dbReference>
<dbReference type="EMBL" id="BAAAZI010000008">
    <property type="protein sequence ID" value="GAA4140843.1"/>
    <property type="molecule type" value="Genomic_DNA"/>
</dbReference>
<dbReference type="Gene3D" id="2.60.120.560">
    <property type="entry name" value="Exo-inulinase, domain 1"/>
    <property type="match status" value="2"/>
</dbReference>
<proteinExistence type="predicted"/>
<keyword evidence="4" id="KW-1185">Reference proteome</keyword>
<dbReference type="Gene3D" id="1.25.10.10">
    <property type="entry name" value="Leucine-rich Repeat Variant"/>
    <property type="match status" value="2"/>
</dbReference>
<dbReference type="RefSeq" id="WP_344674595.1">
    <property type="nucleotide sequence ID" value="NZ_BAAAZI010000008.1"/>
</dbReference>
<dbReference type="Proteomes" id="UP001500101">
    <property type="component" value="Unassembled WGS sequence"/>
</dbReference>
<feature type="chain" id="PRO_5046185009" description="3-keto-alpha-glucoside-1,2-lyase/3-keto-2-hydroxy-glucal hydratase domain-containing protein" evidence="1">
    <location>
        <begin position="21"/>
        <end position="1132"/>
    </location>
</feature>